<protein>
    <submittedName>
        <fullName evidence="15">Calcium-binding mitochondrial carrier protein SCaMC-3</fullName>
    </submittedName>
</protein>
<comment type="subcellular location">
    <subcellularLocation>
        <location evidence="1">Mitochondrion inner membrane</location>
        <topology evidence="1">Multi-pass membrane protein</topology>
    </subcellularLocation>
</comment>
<dbReference type="PRINTS" id="PR00926">
    <property type="entry name" value="MITOCARRIER"/>
</dbReference>
<dbReference type="Gene3D" id="1.10.238.10">
    <property type="entry name" value="EF-hand"/>
    <property type="match status" value="2"/>
</dbReference>
<keyword evidence="16" id="KW-1185">Reference proteome</keyword>
<keyword evidence="8" id="KW-0106">Calcium</keyword>
<keyword evidence="5" id="KW-0479">Metal-binding</keyword>
<dbReference type="SMART" id="SM00054">
    <property type="entry name" value="EFh"/>
    <property type="match status" value="3"/>
</dbReference>
<name>A0A6G1QQ04_CHAAH</name>
<keyword evidence="3 13" id="KW-0813">Transport</keyword>
<dbReference type="InterPro" id="IPR002048">
    <property type="entry name" value="EF_hand_dom"/>
</dbReference>
<dbReference type="AlphaFoldDB" id="A0A6G1QQ04"/>
<dbReference type="PROSITE" id="PS50222">
    <property type="entry name" value="EF_HAND_2"/>
    <property type="match status" value="3"/>
</dbReference>
<evidence type="ECO:0000313" key="15">
    <source>
        <dbReference type="EMBL" id="KAF3704800.1"/>
    </source>
</evidence>
<proteinExistence type="inferred from homology"/>
<dbReference type="GO" id="GO:0005509">
    <property type="term" value="F:calcium ion binding"/>
    <property type="evidence" value="ECO:0007669"/>
    <property type="project" value="InterPro"/>
</dbReference>
<feature type="repeat" description="Solcar" evidence="12">
    <location>
        <begin position="296"/>
        <end position="381"/>
    </location>
</feature>
<evidence type="ECO:0000256" key="9">
    <source>
        <dbReference type="ARBA" id="ARBA00022989"/>
    </source>
</evidence>
<evidence type="ECO:0000256" key="1">
    <source>
        <dbReference type="ARBA" id="ARBA00004448"/>
    </source>
</evidence>
<dbReference type="InterPro" id="IPR018108">
    <property type="entry name" value="MCP_transmembrane"/>
</dbReference>
<evidence type="ECO:0000259" key="14">
    <source>
        <dbReference type="PROSITE" id="PS50222"/>
    </source>
</evidence>
<evidence type="ECO:0000256" key="7">
    <source>
        <dbReference type="ARBA" id="ARBA00022792"/>
    </source>
</evidence>
<keyword evidence="7" id="KW-0999">Mitochondrion inner membrane</keyword>
<keyword evidence="10" id="KW-0496">Mitochondrion</keyword>
<keyword evidence="4 12" id="KW-0812">Transmembrane</keyword>
<dbReference type="PROSITE" id="PS50920">
    <property type="entry name" value="SOLCAR"/>
    <property type="match status" value="2"/>
</dbReference>
<evidence type="ECO:0000256" key="2">
    <source>
        <dbReference type="ARBA" id="ARBA00006375"/>
    </source>
</evidence>
<dbReference type="EMBL" id="CM015731">
    <property type="protein sequence ID" value="KAF3704800.1"/>
    <property type="molecule type" value="Genomic_DNA"/>
</dbReference>
<dbReference type="Proteomes" id="UP000503349">
    <property type="component" value="Chromosome 20"/>
</dbReference>
<feature type="repeat" description="Solcar" evidence="12">
    <location>
        <begin position="200"/>
        <end position="286"/>
    </location>
</feature>
<evidence type="ECO:0000256" key="3">
    <source>
        <dbReference type="ARBA" id="ARBA00022448"/>
    </source>
</evidence>
<dbReference type="PROSITE" id="PS00018">
    <property type="entry name" value="EF_HAND_1"/>
    <property type="match status" value="2"/>
</dbReference>
<reference evidence="16" key="2">
    <citation type="submission" date="2019-02" db="EMBL/GenBank/DDBJ databases">
        <title>Opniocepnalus argus Var Kimnra genome.</title>
        <authorList>
            <person name="Zhou C."/>
            <person name="Xiao S."/>
        </authorList>
    </citation>
    <scope>NUCLEOTIDE SEQUENCE [LARGE SCALE GENOMIC DNA]</scope>
</reference>
<dbReference type="SUPFAM" id="SSF103506">
    <property type="entry name" value="Mitochondrial carrier"/>
    <property type="match status" value="1"/>
</dbReference>
<feature type="domain" description="EF-hand" evidence="14">
    <location>
        <begin position="130"/>
        <end position="165"/>
    </location>
</feature>
<evidence type="ECO:0000313" key="16">
    <source>
        <dbReference type="Proteomes" id="UP000503349"/>
    </source>
</evidence>
<dbReference type="Gene3D" id="1.50.40.10">
    <property type="entry name" value="Mitochondrial carrier domain"/>
    <property type="match status" value="1"/>
</dbReference>
<dbReference type="InterPro" id="IPR011992">
    <property type="entry name" value="EF-hand-dom_pair"/>
</dbReference>
<dbReference type="PANTHER" id="PTHR24089">
    <property type="entry name" value="SOLUTE CARRIER FAMILY 25"/>
    <property type="match status" value="1"/>
</dbReference>
<feature type="domain" description="EF-hand" evidence="14">
    <location>
        <begin position="29"/>
        <end position="64"/>
    </location>
</feature>
<feature type="domain" description="EF-hand" evidence="14">
    <location>
        <begin position="94"/>
        <end position="129"/>
    </location>
</feature>
<dbReference type="Pfam" id="PF13499">
    <property type="entry name" value="EF-hand_7"/>
    <property type="match status" value="2"/>
</dbReference>
<evidence type="ECO:0000256" key="8">
    <source>
        <dbReference type="ARBA" id="ARBA00022837"/>
    </source>
</evidence>
<keyword evidence="9" id="KW-1133">Transmembrane helix</keyword>
<keyword evidence="11 12" id="KW-0472">Membrane</keyword>
<dbReference type="InterPro" id="IPR002067">
    <property type="entry name" value="MCP"/>
</dbReference>
<dbReference type="GO" id="GO:0055085">
    <property type="term" value="P:transmembrane transport"/>
    <property type="evidence" value="ECO:0007669"/>
    <property type="project" value="InterPro"/>
</dbReference>
<reference evidence="15 16" key="1">
    <citation type="submission" date="2019-02" db="EMBL/GenBank/DDBJ databases">
        <title>Opniocepnalus argus genome.</title>
        <authorList>
            <person name="Zhou C."/>
            <person name="Xiao S."/>
        </authorList>
    </citation>
    <scope>NUCLEOTIDE SEQUENCE [LARGE SCALE GENOMIC DNA]</scope>
    <source>
        <strain evidence="15">OARG1902GOOAL</strain>
        <tissue evidence="15">Muscle</tissue>
    </source>
</reference>
<dbReference type="SUPFAM" id="SSF47473">
    <property type="entry name" value="EF-hand"/>
    <property type="match status" value="1"/>
</dbReference>
<accession>A0A6G1QQ04</accession>
<evidence type="ECO:0000256" key="4">
    <source>
        <dbReference type="ARBA" id="ARBA00022692"/>
    </source>
</evidence>
<evidence type="ECO:0000256" key="6">
    <source>
        <dbReference type="ARBA" id="ARBA00022737"/>
    </source>
</evidence>
<dbReference type="InterPro" id="IPR023395">
    <property type="entry name" value="MCP_dom_sf"/>
</dbReference>
<evidence type="ECO:0000256" key="10">
    <source>
        <dbReference type="ARBA" id="ARBA00023128"/>
    </source>
</evidence>
<keyword evidence="6" id="KW-0677">Repeat</keyword>
<evidence type="ECO:0000256" key="12">
    <source>
        <dbReference type="PROSITE-ProRule" id="PRU00282"/>
    </source>
</evidence>
<comment type="similarity">
    <text evidence="2 13">Belongs to the mitochondrial carrier (TC 2.A.29) family.</text>
</comment>
<dbReference type="FunFam" id="1.50.40.10:FF:000003">
    <property type="entry name" value="Putative calcium-binding mitochondrial carrier protein scamc-2"/>
    <property type="match status" value="1"/>
</dbReference>
<dbReference type="InterPro" id="IPR018247">
    <property type="entry name" value="EF_Hand_1_Ca_BS"/>
</dbReference>
<dbReference type="FunFam" id="1.10.238.10:FF:000028">
    <property type="entry name" value="Putative calcium-binding mitochondrial carrier protein scamc-2"/>
    <property type="match status" value="1"/>
</dbReference>
<dbReference type="GO" id="GO:0005743">
    <property type="term" value="C:mitochondrial inner membrane"/>
    <property type="evidence" value="ECO:0007669"/>
    <property type="project" value="UniProtKB-SubCell"/>
</dbReference>
<gene>
    <name evidence="15" type="ORF">EXN66_Car020490</name>
</gene>
<organism evidence="15 16">
    <name type="scientific">Channa argus</name>
    <name type="common">Northern snakehead</name>
    <name type="synonym">Ophicephalus argus</name>
    <dbReference type="NCBI Taxonomy" id="215402"/>
    <lineage>
        <taxon>Eukaryota</taxon>
        <taxon>Metazoa</taxon>
        <taxon>Chordata</taxon>
        <taxon>Craniata</taxon>
        <taxon>Vertebrata</taxon>
        <taxon>Euteleostomi</taxon>
        <taxon>Actinopterygii</taxon>
        <taxon>Neopterygii</taxon>
        <taxon>Teleostei</taxon>
        <taxon>Neoteleostei</taxon>
        <taxon>Acanthomorphata</taxon>
        <taxon>Anabantaria</taxon>
        <taxon>Anabantiformes</taxon>
        <taxon>Channoidei</taxon>
        <taxon>Channidae</taxon>
        <taxon>Channa</taxon>
    </lineage>
</organism>
<evidence type="ECO:0000256" key="13">
    <source>
        <dbReference type="RuleBase" id="RU000488"/>
    </source>
</evidence>
<evidence type="ECO:0000256" key="11">
    <source>
        <dbReference type="ARBA" id="ARBA00023136"/>
    </source>
</evidence>
<dbReference type="Pfam" id="PF00153">
    <property type="entry name" value="Mito_carr"/>
    <property type="match status" value="3"/>
</dbReference>
<sequence length="475" mass="53826">MGEDEEPFCARMRLRGNEDRDNETALDPDRKRRYAELFELLDLNKDGRVDINELRTGLAAIGLHQGEAEEIVLESDTNRDGLLDFEEFSQYLWAHEKRLRLMFHNLDHNNDGRIDVGEIQQSLHKLGVEITIEQASRILQSIDRDGTMTIDWNEWRDHFLFNPFHNMQEIVHYWKHSHMFDIGEHLTVPDEFSEQERQSGLVWRQLVAGAMAGAVSRTGTAPLDRLKVFLQVHGSVSRGINLWAGLKGMVQEGGLFSLWRGNGINVLKIAPESAVKFMAYEQIKWVIRGSKEGGSLRVQERFIAGSLAGATAQTIIYPMEVLKTRLTLRKTGQYSGMAECARQILKTEGFRAFYRGYLPNTLGIIPYAGIDLAVYETLKNTWLQKYCVDSADPGVMVLLGCGTISSTCGQLASYPLALIRTRMQAQAISEGKPKLTMVGQFKYIISNEGVTRSISWHHAQLHESHSCCQHFLRGL</sequence>
<evidence type="ECO:0000256" key="5">
    <source>
        <dbReference type="ARBA" id="ARBA00022723"/>
    </source>
</evidence>